<dbReference type="EMBL" id="JARKIB010000001">
    <property type="protein sequence ID" value="KAJ7786348.1"/>
    <property type="molecule type" value="Genomic_DNA"/>
</dbReference>
<accession>A0AAD7KJJ4</accession>
<dbReference type="InterPro" id="IPR051477">
    <property type="entry name" value="Expansin_CellWall"/>
</dbReference>
<comment type="caution">
    <text evidence="4">The sequence shown here is derived from an EMBL/GenBank/DDBJ whole genome shotgun (WGS) entry which is preliminary data.</text>
</comment>
<dbReference type="PANTHER" id="PTHR31836">
    <property type="match status" value="1"/>
</dbReference>
<dbReference type="PANTHER" id="PTHR31836:SF28">
    <property type="entry name" value="SRCR DOMAIN-CONTAINING PROTEIN-RELATED"/>
    <property type="match status" value="1"/>
</dbReference>
<name>A0AAD7KJJ4_9AGAR</name>
<proteinExistence type="predicted"/>
<dbReference type="AlphaFoldDB" id="A0AAD7KJJ4"/>
<dbReference type="Proteomes" id="UP001215598">
    <property type="component" value="Unassembled WGS sequence"/>
</dbReference>
<evidence type="ECO:0000256" key="1">
    <source>
        <dbReference type="ARBA" id="ARBA00022729"/>
    </source>
</evidence>
<reference evidence="4" key="1">
    <citation type="submission" date="2023-03" db="EMBL/GenBank/DDBJ databases">
        <title>Massive genome expansion in bonnet fungi (Mycena s.s.) driven by repeated elements and novel gene families across ecological guilds.</title>
        <authorList>
            <consortium name="Lawrence Berkeley National Laboratory"/>
            <person name="Harder C.B."/>
            <person name="Miyauchi S."/>
            <person name="Viragh M."/>
            <person name="Kuo A."/>
            <person name="Thoen E."/>
            <person name="Andreopoulos B."/>
            <person name="Lu D."/>
            <person name="Skrede I."/>
            <person name="Drula E."/>
            <person name="Henrissat B."/>
            <person name="Morin E."/>
            <person name="Kohler A."/>
            <person name="Barry K."/>
            <person name="LaButti K."/>
            <person name="Morin E."/>
            <person name="Salamov A."/>
            <person name="Lipzen A."/>
            <person name="Mereny Z."/>
            <person name="Hegedus B."/>
            <person name="Baldrian P."/>
            <person name="Stursova M."/>
            <person name="Weitz H."/>
            <person name="Taylor A."/>
            <person name="Grigoriev I.V."/>
            <person name="Nagy L.G."/>
            <person name="Martin F."/>
            <person name="Kauserud H."/>
        </authorList>
    </citation>
    <scope>NUCLEOTIDE SEQUENCE</scope>
    <source>
        <strain evidence="4">CBHHK182m</strain>
    </source>
</reference>
<evidence type="ECO:0000256" key="2">
    <source>
        <dbReference type="SAM" id="MobiDB-lite"/>
    </source>
</evidence>
<feature type="signal peptide" evidence="3">
    <location>
        <begin position="1"/>
        <end position="15"/>
    </location>
</feature>
<evidence type="ECO:0000256" key="3">
    <source>
        <dbReference type="SAM" id="SignalP"/>
    </source>
</evidence>
<dbReference type="CDD" id="cd22191">
    <property type="entry name" value="DPBB_RlpA_EXP_N-like"/>
    <property type="match status" value="1"/>
</dbReference>
<organism evidence="4 5">
    <name type="scientific">Mycena metata</name>
    <dbReference type="NCBI Taxonomy" id="1033252"/>
    <lineage>
        <taxon>Eukaryota</taxon>
        <taxon>Fungi</taxon>
        <taxon>Dikarya</taxon>
        <taxon>Basidiomycota</taxon>
        <taxon>Agaricomycotina</taxon>
        <taxon>Agaricomycetes</taxon>
        <taxon>Agaricomycetidae</taxon>
        <taxon>Agaricales</taxon>
        <taxon>Marasmiineae</taxon>
        <taxon>Mycenaceae</taxon>
        <taxon>Mycena</taxon>
    </lineage>
</organism>
<protein>
    <submittedName>
        <fullName evidence="4">RlpA-like double-psi beta-barrel-protein domain-containing protein-containing protein</fullName>
    </submittedName>
</protein>
<dbReference type="InterPro" id="IPR036908">
    <property type="entry name" value="RlpA-like_sf"/>
</dbReference>
<keyword evidence="1 3" id="KW-0732">Signal</keyword>
<dbReference type="SUPFAM" id="SSF50685">
    <property type="entry name" value="Barwin-like endoglucanases"/>
    <property type="match status" value="1"/>
</dbReference>
<feature type="compositionally biased region" description="Low complexity" evidence="2">
    <location>
        <begin position="130"/>
        <end position="142"/>
    </location>
</feature>
<dbReference type="Gene3D" id="2.40.40.10">
    <property type="entry name" value="RlpA-like domain"/>
    <property type="match status" value="1"/>
</dbReference>
<feature type="region of interest" description="Disordered" evidence="2">
    <location>
        <begin position="122"/>
        <end position="142"/>
    </location>
</feature>
<sequence>MFILSLLQLVPVVLAVHHVPRHPKRADAHTGDKEFSFYDVGLGACGGTNVDSDFVVAINVAQWDGGANCNKEIIITYNGKEANAKVVDQCMGCLVFGLDLSPSLFDFFADEDLGRIHGEWSFADSTPEQSSTTSKATSTTATTSSVTSKIQASASTSKTTTVSTARMSSSVSAVSTSVTSSAAVPTSSHDAGPQNLAMFNSAVFNLLRLVVQRVDAKP</sequence>
<evidence type="ECO:0000313" key="5">
    <source>
        <dbReference type="Proteomes" id="UP001215598"/>
    </source>
</evidence>
<gene>
    <name evidence="4" type="ORF">B0H16DRAFT_1490134</name>
</gene>
<evidence type="ECO:0000313" key="4">
    <source>
        <dbReference type="EMBL" id="KAJ7786348.1"/>
    </source>
</evidence>
<feature type="chain" id="PRO_5042201001" evidence="3">
    <location>
        <begin position="16"/>
        <end position="218"/>
    </location>
</feature>
<keyword evidence="5" id="KW-1185">Reference proteome</keyword>